<gene>
    <name evidence="1" type="ORF">O1611_g3341</name>
</gene>
<protein>
    <submittedName>
        <fullName evidence="1">Uncharacterized protein</fullName>
    </submittedName>
</protein>
<dbReference type="EMBL" id="JAPUUL010000533">
    <property type="protein sequence ID" value="KAJ8130288.1"/>
    <property type="molecule type" value="Genomic_DNA"/>
</dbReference>
<dbReference type="Proteomes" id="UP001153332">
    <property type="component" value="Unassembled WGS sequence"/>
</dbReference>
<keyword evidence="2" id="KW-1185">Reference proteome</keyword>
<reference evidence="1" key="1">
    <citation type="submission" date="2022-12" db="EMBL/GenBank/DDBJ databases">
        <title>Genome Sequence of Lasiodiplodia mahajangana.</title>
        <authorList>
            <person name="Buettner E."/>
        </authorList>
    </citation>
    <scope>NUCLEOTIDE SEQUENCE</scope>
    <source>
        <strain evidence="1">VT137</strain>
    </source>
</reference>
<evidence type="ECO:0000313" key="2">
    <source>
        <dbReference type="Proteomes" id="UP001153332"/>
    </source>
</evidence>
<evidence type="ECO:0000313" key="1">
    <source>
        <dbReference type="EMBL" id="KAJ8130288.1"/>
    </source>
</evidence>
<sequence>MGMATGARAKVRPWVQADEAFRQLEEALLRHYRGHRFPISGYITMGDLQGSQNEAIAGFDDSPASRNLSLTRAKGLCHRFWTHSLRS</sequence>
<proteinExistence type="predicted"/>
<organism evidence="1 2">
    <name type="scientific">Lasiodiplodia mahajangana</name>
    <dbReference type="NCBI Taxonomy" id="1108764"/>
    <lineage>
        <taxon>Eukaryota</taxon>
        <taxon>Fungi</taxon>
        <taxon>Dikarya</taxon>
        <taxon>Ascomycota</taxon>
        <taxon>Pezizomycotina</taxon>
        <taxon>Dothideomycetes</taxon>
        <taxon>Dothideomycetes incertae sedis</taxon>
        <taxon>Botryosphaeriales</taxon>
        <taxon>Botryosphaeriaceae</taxon>
        <taxon>Lasiodiplodia</taxon>
    </lineage>
</organism>
<comment type="caution">
    <text evidence="1">The sequence shown here is derived from an EMBL/GenBank/DDBJ whole genome shotgun (WGS) entry which is preliminary data.</text>
</comment>
<name>A0ACC2JSQ0_9PEZI</name>
<accession>A0ACC2JSQ0</accession>